<dbReference type="SUPFAM" id="SSF158472">
    <property type="entry name" value="HAMP domain-like"/>
    <property type="match status" value="1"/>
</dbReference>
<dbReference type="PROSITE" id="PS50109">
    <property type="entry name" value="HIS_KIN"/>
    <property type="match status" value="1"/>
</dbReference>
<sequence>MSGTEADKLREESMAGGNWRDKVRKLSIRTKLIIFMTALIVMTSLVNLYFYYRAYIAMDEFNAMLRDYTRVNSLSMQLVQGRNYLEEYITTRDRAAKDAFLDYRRRVDRLALEIDSKNATLETYLWSKSIRNSLAAYDEKAAQLLEAEPGSADFSSEYAALKSISTYLESYIKQLLDTKLTEGEWYHQRLNQRVGFIRLLNLGSVIGITVFSLLGVLILSRSITEPLRKLAHFSSNIAKGNFKTEKLPLDFSEDINILAVAFNKMAQSIEQMIQEITSKSDLERKLHEEEYKNLKISDQLTEAKFLALQSQINPHFLFNTLNAIMRLAMFERARKTTELIEALARIFRYNLGHANREVPLGEELAIVREYLNIQQTRFGDRIQFSLVCRADIAQVTIPRLTLQPLVENAIVHGLEPKERGGAVRVKITAGDGVTLIKVIDDGTGIPPAKLRQLLTGEGEAGRHQGHTTGIGLNNVKERIELFSKEAGAFRIWSKPDLGTVVILRLRRMEAPACINC</sequence>
<dbReference type="PROSITE" id="PS50885">
    <property type="entry name" value="HAMP"/>
    <property type="match status" value="1"/>
</dbReference>
<keyword evidence="8" id="KW-0812">Transmembrane</keyword>
<dbReference type="InterPro" id="IPR005467">
    <property type="entry name" value="His_kinase_dom"/>
</dbReference>
<dbReference type="SUPFAM" id="SSF55874">
    <property type="entry name" value="ATPase domain of HSP90 chaperone/DNA topoisomerase II/histidine kinase"/>
    <property type="match status" value="1"/>
</dbReference>
<dbReference type="CDD" id="cd06225">
    <property type="entry name" value="HAMP"/>
    <property type="match status" value="1"/>
</dbReference>
<organism evidence="11 12">
    <name type="scientific">Hydrogenispora ethanolica</name>
    <dbReference type="NCBI Taxonomy" id="1082276"/>
    <lineage>
        <taxon>Bacteria</taxon>
        <taxon>Bacillati</taxon>
        <taxon>Bacillota</taxon>
        <taxon>Hydrogenispora</taxon>
    </lineage>
</organism>
<dbReference type="GO" id="GO:0016020">
    <property type="term" value="C:membrane"/>
    <property type="evidence" value="ECO:0007669"/>
    <property type="project" value="UniProtKB-SubCell"/>
</dbReference>
<comment type="subcellular location">
    <subcellularLocation>
        <location evidence="2">Membrane</location>
    </subcellularLocation>
</comment>
<dbReference type="AlphaFoldDB" id="A0A4R1RJS2"/>
<evidence type="ECO:0000313" key="12">
    <source>
        <dbReference type="Proteomes" id="UP000295008"/>
    </source>
</evidence>
<dbReference type="Proteomes" id="UP000295008">
    <property type="component" value="Unassembled WGS sequence"/>
</dbReference>
<dbReference type="OrthoDB" id="138378at2"/>
<evidence type="ECO:0000259" key="9">
    <source>
        <dbReference type="PROSITE" id="PS50109"/>
    </source>
</evidence>
<name>A0A4R1RJS2_HYDET</name>
<dbReference type="RefSeq" id="WP_132014902.1">
    <property type="nucleotide sequence ID" value="NZ_SLUN01000016.1"/>
</dbReference>
<comment type="catalytic activity">
    <reaction evidence="1">
        <text>ATP + protein L-histidine = ADP + protein N-phospho-L-histidine.</text>
        <dbReference type="EC" id="2.7.13.3"/>
    </reaction>
</comment>
<evidence type="ECO:0000313" key="11">
    <source>
        <dbReference type="EMBL" id="TCL65942.1"/>
    </source>
</evidence>
<dbReference type="InterPro" id="IPR003660">
    <property type="entry name" value="HAMP_dom"/>
</dbReference>
<dbReference type="SMART" id="SM00304">
    <property type="entry name" value="HAMP"/>
    <property type="match status" value="1"/>
</dbReference>
<dbReference type="SMART" id="SM00387">
    <property type="entry name" value="HATPase_c"/>
    <property type="match status" value="1"/>
</dbReference>
<evidence type="ECO:0000256" key="2">
    <source>
        <dbReference type="ARBA" id="ARBA00004370"/>
    </source>
</evidence>
<keyword evidence="7" id="KW-0902">Two-component regulatory system</keyword>
<dbReference type="InterPro" id="IPR036890">
    <property type="entry name" value="HATPase_C_sf"/>
</dbReference>
<evidence type="ECO:0000256" key="7">
    <source>
        <dbReference type="ARBA" id="ARBA00023012"/>
    </source>
</evidence>
<dbReference type="Gene3D" id="3.30.565.10">
    <property type="entry name" value="Histidine kinase-like ATPase, C-terminal domain"/>
    <property type="match status" value="1"/>
</dbReference>
<evidence type="ECO:0000256" key="1">
    <source>
        <dbReference type="ARBA" id="ARBA00000085"/>
    </source>
</evidence>
<dbReference type="EC" id="2.7.13.3" evidence="3"/>
<feature type="domain" description="HAMP" evidence="10">
    <location>
        <begin position="221"/>
        <end position="274"/>
    </location>
</feature>
<evidence type="ECO:0000256" key="6">
    <source>
        <dbReference type="ARBA" id="ARBA00022777"/>
    </source>
</evidence>
<dbReference type="InterPro" id="IPR050640">
    <property type="entry name" value="Bact_2-comp_sensor_kinase"/>
</dbReference>
<dbReference type="Pfam" id="PF00672">
    <property type="entry name" value="HAMP"/>
    <property type="match status" value="1"/>
</dbReference>
<keyword evidence="5" id="KW-0808">Transferase</keyword>
<dbReference type="PANTHER" id="PTHR34220">
    <property type="entry name" value="SENSOR HISTIDINE KINASE YPDA"/>
    <property type="match status" value="1"/>
</dbReference>
<evidence type="ECO:0000256" key="4">
    <source>
        <dbReference type="ARBA" id="ARBA00022553"/>
    </source>
</evidence>
<evidence type="ECO:0000256" key="3">
    <source>
        <dbReference type="ARBA" id="ARBA00012438"/>
    </source>
</evidence>
<keyword evidence="4" id="KW-0597">Phosphoprotein</keyword>
<protein>
    <recommendedName>
        <fullName evidence="3">histidine kinase</fullName>
        <ecNumber evidence="3">2.7.13.3</ecNumber>
    </recommendedName>
</protein>
<gene>
    <name evidence="11" type="ORF">EDC14_101672</name>
</gene>
<dbReference type="Gene3D" id="6.10.340.10">
    <property type="match status" value="1"/>
</dbReference>
<proteinExistence type="predicted"/>
<evidence type="ECO:0000256" key="8">
    <source>
        <dbReference type="SAM" id="Phobius"/>
    </source>
</evidence>
<evidence type="ECO:0000259" key="10">
    <source>
        <dbReference type="PROSITE" id="PS50885"/>
    </source>
</evidence>
<dbReference type="Pfam" id="PF06580">
    <property type="entry name" value="His_kinase"/>
    <property type="match status" value="1"/>
</dbReference>
<keyword evidence="6 11" id="KW-0418">Kinase</keyword>
<reference evidence="11 12" key="1">
    <citation type="submission" date="2019-03" db="EMBL/GenBank/DDBJ databases">
        <title>Genomic Encyclopedia of Type Strains, Phase IV (KMG-IV): sequencing the most valuable type-strain genomes for metagenomic binning, comparative biology and taxonomic classification.</title>
        <authorList>
            <person name="Goeker M."/>
        </authorList>
    </citation>
    <scope>NUCLEOTIDE SEQUENCE [LARGE SCALE GENOMIC DNA]</scope>
    <source>
        <strain evidence="11 12">LX-B</strain>
    </source>
</reference>
<keyword evidence="8" id="KW-1133">Transmembrane helix</keyword>
<feature type="transmembrane region" description="Helical" evidence="8">
    <location>
        <begin position="32"/>
        <end position="52"/>
    </location>
</feature>
<feature type="domain" description="Histidine kinase" evidence="9">
    <location>
        <begin position="331"/>
        <end position="509"/>
    </location>
</feature>
<keyword evidence="12" id="KW-1185">Reference proteome</keyword>
<evidence type="ECO:0000256" key="5">
    <source>
        <dbReference type="ARBA" id="ARBA00022679"/>
    </source>
</evidence>
<dbReference type="Pfam" id="PF02518">
    <property type="entry name" value="HATPase_c"/>
    <property type="match status" value="1"/>
</dbReference>
<dbReference type="EMBL" id="SLUN01000016">
    <property type="protein sequence ID" value="TCL65942.1"/>
    <property type="molecule type" value="Genomic_DNA"/>
</dbReference>
<dbReference type="InterPro" id="IPR010559">
    <property type="entry name" value="Sig_transdc_His_kin_internal"/>
</dbReference>
<keyword evidence="8" id="KW-0472">Membrane</keyword>
<feature type="transmembrane region" description="Helical" evidence="8">
    <location>
        <begin position="196"/>
        <end position="219"/>
    </location>
</feature>
<accession>A0A4R1RJS2</accession>
<dbReference type="PANTHER" id="PTHR34220:SF7">
    <property type="entry name" value="SENSOR HISTIDINE KINASE YPDA"/>
    <property type="match status" value="1"/>
</dbReference>
<dbReference type="InterPro" id="IPR003594">
    <property type="entry name" value="HATPase_dom"/>
</dbReference>
<dbReference type="GO" id="GO:0000155">
    <property type="term" value="F:phosphorelay sensor kinase activity"/>
    <property type="evidence" value="ECO:0007669"/>
    <property type="project" value="InterPro"/>
</dbReference>
<comment type="caution">
    <text evidence="11">The sequence shown here is derived from an EMBL/GenBank/DDBJ whole genome shotgun (WGS) entry which is preliminary data.</text>
</comment>